<evidence type="ECO:0000313" key="3">
    <source>
        <dbReference type="Proteomes" id="UP000176705"/>
    </source>
</evidence>
<organism evidence="2 3">
    <name type="scientific">Candidatus Sungbacteria bacterium RIFCSPLOWO2_01_FULL_59_16</name>
    <dbReference type="NCBI Taxonomy" id="1802280"/>
    <lineage>
        <taxon>Bacteria</taxon>
        <taxon>Candidatus Sungiibacteriota</taxon>
    </lineage>
</organism>
<dbReference type="EMBL" id="MHQS01000010">
    <property type="protein sequence ID" value="OHA08858.1"/>
    <property type="molecule type" value="Genomic_DNA"/>
</dbReference>
<reference evidence="2 3" key="1">
    <citation type="journal article" date="2016" name="Nat. Commun.">
        <title>Thousands of microbial genomes shed light on interconnected biogeochemical processes in an aquifer system.</title>
        <authorList>
            <person name="Anantharaman K."/>
            <person name="Brown C.T."/>
            <person name="Hug L.A."/>
            <person name="Sharon I."/>
            <person name="Castelle C.J."/>
            <person name="Probst A.J."/>
            <person name="Thomas B.C."/>
            <person name="Singh A."/>
            <person name="Wilkins M.J."/>
            <person name="Karaoz U."/>
            <person name="Brodie E.L."/>
            <person name="Williams K.H."/>
            <person name="Hubbard S.S."/>
            <person name="Banfield J.F."/>
        </authorList>
    </citation>
    <scope>NUCLEOTIDE SEQUENCE [LARGE SCALE GENOMIC DNA]</scope>
</reference>
<dbReference type="Proteomes" id="UP000176705">
    <property type="component" value="Unassembled WGS sequence"/>
</dbReference>
<dbReference type="AlphaFoldDB" id="A0A1G2LB66"/>
<proteinExistence type="predicted"/>
<evidence type="ECO:0000313" key="2">
    <source>
        <dbReference type="EMBL" id="OHA08858.1"/>
    </source>
</evidence>
<evidence type="ECO:0000256" key="1">
    <source>
        <dbReference type="SAM" id="MobiDB-lite"/>
    </source>
</evidence>
<gene>
    <name evidence="2" type="ORF">A3B37_00725</name>
</gene>
<sequence>MRKIFILFIAAGAAYAFVRYVPSEMKHRALGAVGADAFFRQTLPNYLREKFSLPENPVVRRQQLLNELTGRIKDIERELEVVAPPATDGESPPPVATSAEVRPRIEKSRELLAESERLLGELEAANPGESTFRKAADRLLAKIFPPPASGVADGVGGDAAGGTECACPPR</sequence>
<feature type="region of interest" description="Disordered" evidence="1">
    <location>
        <begin position="146"/>
        <end position="170"/>
    </location>
</feature>
<feature type="region of interest" description="Disordered" evidence="1">
    <location>
        <begin position="83"/>
        <end position="103"/>
    </location>
</feature>
<evidence type="ECO:0008006" key="4">
    <source>
        <dbReference type="Google" id="ProtNLM"/>
    </source>
</evidence>
<name>A0A1G2LB66_9BACT</name>
<accession>A0A1G2LB66</accession>
<protein>
    <recommendedName>
        <fullName evidence="4">DUF5667 domain-containing protein</fullName>
    </recommendedName>
</protein>
<comment type="caution">
    <text evidence="2">The sequence shown here is derived from an EMBL/GenBank/DDBJ whole genome shotgun (WGS) entry which is preliminary data.</text>
</comment>